<dbReference type="KEGG" id="chu:CHU_3675"/>
<name>A0A6N4SWD2_CYTH3</name>
<evidence type="ECO:0000256" key="2">
    <source>
        <dbReference type="ARBA" id="ARBA00022475"/>
    </source>
</evidence>
<dbReference type="InterPro" id="IPR000731">
    <property type="entry name" value="SSD"/>
</dbReference>
<feature type="transmembrane region" description="Helical" evidence="6">
    <location>
        <begin position="275"/>
        <end position="295"/>
    </location>
</feature>
<reference evidence="8 9" key="1">
    <citation type="journal article" date="2007" name="Appl. Environ. Microbiol.">
        <title>Genome sequence of the cellulolytic gliding bacterium Cytophaga hutchinsonii.</title>
        <authorList>
            <person name="Xie G."/>
            <person name="Bruce D.C."/>
            <person name="Challacombe J.F."/>
            <person name="Chertkov O."/>
            <person name="Detter J.C."/>
            <person name="Gilna P."/>
            <person name="Han C.S."/>
            <person name="Lucas S."/>
            <person name="Misra M."/>
            <person name="Myers G.L."/>
            <person name="Richardson P."/>
            <person name="Tapia R."/>
            <person name="Thayer N."/>
            <person name="Thompson L.S."/>
            <person name="Brettin T.S."/>
            <person name="Henrissat B."/>
            <person name="Wilson D.B."/>
            <person name="McBride M.J."/>
        </authorList>
    </citation>
    <scope>NUCLEOTIDE SEQUENCE [LARGE SCALE GENOMIC DNA]</scope>
    <source>
        <strain evidence="9">ATCC 33406 / DSM 1761 / CIP 103989 / NBRC 15051 / NCIMB 9469 / D465</strain>
    </source>
</reference>
<evidence type="ECO:0000256" key="6">
    <source>
        <dbReference type="SAM" id="Phobius"/>
    </source>
</evidence>
<accession>A0A6N4SWD2</accession>
<feature type="transmembrane region" description="Helical" evidence="6">
    <location>
        <begin position="612"/>
        <end position="628"/>
    </location>
</feature>
<dbReference type="Pfam" id="PF03176">
    <property type="entry name" value="MMPL"/>
    <property type="match status" value="2"/>
</dbReference>
<feature type="transmembrane region" description="Helical" evidence="6">
    <location>
        <begin position="219"/>
        <end position="238"/>
    </location>
</feature>
<keyword evidence="9" id="KW-1185">Reference proteome</keyword>
<evidence type="ECO:0000256" key="4">
    <source>
        <dbReference type="ARBA" id="ARBA00022989"/>
    </source>
</evidence>
<evidence type="ECO:0000313" key="8">
    <source>
        <dbReference type="EMBL" id="ABG60908.1"/>
    </source>
</evidence>
<proteinExistence type="predicted"/>
<evidence type="ECO:0000313" key="9">
    <source>
        <dbReference type="Proteomes" id="UP000001822"/>
    </source>
</evidence>
<gene>
    <name evidence="8" type="ordered locus">CHU_3675</name>
</gene>
<keyword evidence="4 6" id="KW-1133">Transmembrane helix</keyword>
<feature type="domain" description="SSD" evidence="7">
    <location>
        <begin position="248"/>
        <end position="370"/>
    </location>
</feature>
<keyword evidence="2" id="KW-1003">Cell membrane</keyword>
<feature type="transmembrane region" description="Helical" evidence="6">
    <location>
        <begin position="403"/>
        <end position="423"/>
    </location>
</feature>
<feature type="transmembrane region" description="Helical" evidence="6">
    <location>
        <begin position="734"/>
        <end position="760"/>
    </location>
</feature>
<evidence type="ECO:0000256" key="5">
    <source>
        <dbReference type="ARBA" id="ARBA00023136"/>
    </source>
</evidence>
<dbReference type="InterPro" id="IPR050545">
    <property type="entry name" value="Mycobact_MmpL"/>
</dbReference>
<feature type="transmembrane region" description="Helical" evidence="6">
    <location>
        <begin position="245"/>
        <end position="269"/>
    </location>
</feature>
<dbReference type="Proteomes" id="UP000001822">
    <property type="component" value="Chromosome"/>
</dbReference>
<dbReference type="Gene3D" id="1.20.1640.10">
    <property type="entry name" value="Multidrug efflux transporter AcrB transmembrane domain"/>
    <property type="match status" value="2"/>
</dbReference>
<feature type="transmembrane region" description="Helical" evidence="6">
    <location>
        <begin position="711"/>
        <end position="728"/>
    </location>
</feature>
<protein>
    <submittedName>
        <fullName evidence="8">Membrane protein</fullName>
    </submittedName>
</protein>
<evidence type="ECO:0000256" key="3">
    <source>
        <dbReference type="ARBA" id="ARBA00022692"/>
    </source>
</evidence>
<feature type="transmembrane region" description="Helical" evidence="6">
    <location>
        <begin position="635"/>
        <end position="657"/>
    </location>
</feature>
<keyword evidence="3 6" id="KW-0812">Transmembrane</keyword>
<feature type="transmembrane region" description="Helical" evidence="6">
    <location>
        <begin position="663"/>
        <end position="683"/>
    </location>
</feature>
<dbReference type="InterPro" id="IPR004869">
    <property type="entry name" value="MMPL_dom"/>
</dbReference>
<feature type="transmembrane region" description="Helical" evidence="6">
    <location>
        <begin position="12"/>
        <end position="29"/>
    </location>
</feature>
<dbReference type="EMBL" id="CP000383">
    <property type="protein sequence ID" value="ABG60908.1"/>
    <property type="molecule type" value="Genomic_DNA"/>
</dbReference>
<feature type="domain" description="SSD" evidence="7">
    <location>
        <begin position="635"/>
        <end position="761"/>
    </location>
</feature>
<dbReference type="GO" id="GO:0005886">
    <property type="term" value="C:plasma membrane"/>
    <property type="evidence" value="ECO:0007669"/>
    <property type="project" value="UniProtKB-SubCell"/>
</dbReference>
<feature type="transmembrane region" description="Helical" evidence="6">
    <location>
        <begin position="316"/>
        <end position="342"/>
    </location>
</feature>
<keyword evidence="5 6" id="KW-0472">Membrane</keyword>
<sequence>MWVKLGSFIIKYRLILLIVTGSITVFMGYKASKIEITYDFLKVVPQDDADMVYFKEFYKMFGEDGNIMVIGVQDPKLFKLETFNKFYDLCYQIQKSEGVNDAISLPTLKMLTKDTVNSKLDVKSVFTRKPVTQHELDSMIQLANDQLFYKGLIVNPNTNAALIAVSIDSKQLNSNNRQKVVSNILDLSATFKKETNVETHFAGLPYVRTIMVRDVQAEFKFFLVLSILVTSLILYFFFRNLYAVFFTFLVIVVTVVWTMGTIVLLGYKITLLTGMLPALIIVIGIPNCIYMYNKYHQEYRKHRNKIKAISRIVEKIGFLTFMTNMNTAVGFLVLYFTNIIIIKEFGMVAGLISAATFVITLVVIPTMLCYLPAPSDKQLKHLDLRFLRRVNNMIQYVVLRYRSVVYIITGLLIAISIVGIYRIQVISYMVDDLPKSSGVKTDLAFFEQHFKGVMPLEIVVDLGKKKGIRIPANLKKLDELETYLKSLNNVSPPLSVLNIIKGAKQAYYNGLPDFYEIPSKQEMVSLSSFMKTNDKSEDKLMRSFVDSTGQYVRFTCKVADMGTEKMAALVEKNITPKTKEIFTDSTQKVHITGTTLLFLKGNQYLINDLSESLVWAFALISLMMAFIFTNPKIIIISLIPNMIPILMTAGIMGLFNIPLKPSTALIFGISFGISIDSTIHYLSKFKQELKHYKGSVMQAVVKSLEEEGVSMIYTSIVLFCGFLIFAFSDFGGTIALGILTSLTLFFAMFTNLIVLPALLLTFSSGEKINLYPIIKDKHEKIHTEDDDMEIDLQRLEIKTPRNEESREV</sequence>
<feature type="transmembrane region" description="Helical" evidence="6">
    <location>
        <begin position="348"/>
        <end position="371"/>
    </location>
</feature>
<evidence type="ECO:0000259" key="7">
    <source>
        <dbReference type="PROSITE" id="PS50156"/>
    </source>
</evidence>
<dbReference type="PANTHER" id="PTHR33406:SF12">
    <property type="entry name" value="BLR2997 PROTEIN"/>
    <property type="match status" value="1"/>
</dbReference>
<dbReference type="AlphaFoldDB" id="A0A6N4SWD2"/>
<organism evidence="8 9">
    <name type="scientific">Cytophaga hutchinsonii (strain ATCC 33406 / DSM 1761 / CIP 103989 / NBRC 15051 / NCIMB 9469 / D465)</name>
    <dbReference type="NCBI Taxonomy" id="269798"/>
    <lineage>
        <taxon>Bacteria</taxon>
        <taxon>Pseudomonadati</taxon>
        <taxon>Bacteroidota</taxon>
        <taxon>Cytophagia</taxon>
        <taxon>Cytophagales</taxon>
        <taxon>Cytophagaceae</taxon>
        <taxon>Cytophaga</taxon>
    </lineage>
</organism>
<comment type="subcellular location">
    <subcellularLocation>
        <location evidence="1">Cell membrane</location>
        <topology evidence="1">Multi-pass membrane protein</topology>
    </subcellularLocation>
</comment>
<evidence type="ECO:0000256" key="1">
    <source>
        <dbReference type="ARBA" id="ARBA00004651"/>
    </source>
</evidence>
<dbReference type="SUPFAM" id="SSF82866">
    <property type="entry name" value="Multidrug efflux transporter AcrB transmembrane domain"/>
    <property type="match status" value="2"/>
</dbReference>
<dbReference type="PROSITE" id="PS50156">
    <property type="entry name" value="SSD"/>
    <property type="match status" value="2"/>
</dbReference>
<dbReference type="PANTHER" id="PTHR33406">
    <property type="entry name" value="MEMBRANE PROTEIN MJ1562-RELATED"/>
    <property type="match status" value="1"/>
</dbReference>